<evidence type="ECO:0000313" key="3">
    <source>
        <dbReference type="Proteomes" id="UP000735302"/>
    </source>
</evidence>
<reference evidence="2 3" key="1">
    <citation type="journal article" date="2021" name="Elife">
        <title>Chloroplast acquisition without the gene transfer in kleptoplastic sea slugs, Plakobranchus ocellatus.</title>
        <authorList>
            <person name="Maeda T."/>
            <person name="Takahashi S."/>
            <person name="Yoshida T."/>
            <person name="Shimamura S."/>
            <person name="Takaki Y."/>
            <person name="Nagai Y."/>
            <person name="Toyoda A."/>
            <person name="Suzuki Y."/>
            <person name="Arimoto A."/>
            <person name="Ishii H."/>
            <person name="Satoh N."/>
            <person name="Nishiyama T."/>
            <person name="Hasebe M."/>
            <person name="Maruyama T."/>
            <person name="Minagawa J."/>
            <person name="Obokata J."/>
            <person name="Shigenobu S."/>
        </authorList>
    </citation>
    <scope>NUCLEOTIDE SEQUENCE [LARGE SCALE GENOMIC DNA]</scope>
</reference>
<gene>
    <name evidence="2" type="ORF">PoB_004517600</name>
</gene>
<evidence type="ECO:0000256" key="1">
    <source>
        <dbReference type="SAM" id="MobiDB-lite"/>
    </source>
</evidence>
<organism evidence="2 3">
    <name type="scientific">Plakobranchus ocellatus</name>
    <dbReference type="NCBI Taxonomy" id="259542"/>
    <lineage>
        <taxon>Eukaryota</taxon>
        <taxon>Metazoa</taxon>
        <taxon>Spiralia</taxon>
        <taxon>Lophotrochozoa</taxon>
        <taxon>Mollusca</taxon>
        <taxon>Gastropoda</taxon>
        <taxon>Heterobranchia</taxon>
        <taxon>Euthyneura</taxon>
        <taxon>Panpulmonata</taxon>
        <taxon>Sacoglossa</taxon>
        <taxon>Placobranchoidea</taxon>
        <taxon>Plakobranchidae</taxon>
        <taxon>Plakobranchus</taxon>
    </lineage>
</organism>
<protein>
    <submittedName>
        <fullName evidence="2">Uncharacterized protein</fullName>
    </submittedName>
</protein>
<sequence length="139" mass="15754">MDERGEESEAVGERTEGFGSERKLDSQTLEILMPEHMAALKVMSVQITCYMSSLNSKRSHQQSSVDQIGQIWSQQKSVHSFVVQQSITARDALLLRYFFIKSDILMVSGTNPLTQFTGGEEIDFLEQNQGHIRFDHVTV</sequence>
<accession>A0AAV4B5K8</accession>
<keyword evidence="3" id="KW-1185">Reference proteome</keyword>
<dbReference type="AlphaFoldDB" id="A0AAV4B5K8"/>
<comment type="caution">
    <text evidence="2">The sequence shown here is derived from an EMBL/GenBank/DDBJ whole genome shotgun (WGS) entry which is preliminary data.</text>
</comment>
<feature type="compositionally biased region" description="Basic and acidic residues" evidence="1">
    <location>
        <begin position="11"/>
        <end position="21"/>
    </location>
</feature>
<evidence type="ECO:0000313" key="2">
    <source>
        <dbReference type="EMBL" id="GFO18671.1"/>
    </source>
</evidence>
<proteinExistence type="predicted"/>
<dbReference type="EMBL" id="BLXT01004973">
    <property type="protein sequence ID" value="GFO18671.1"/>
    <property type="molecule type" value="Genomic_DNA"/>
</dbReference>
<feature type="compositionally biased region" description="Acidic residues" evidence="1">
    <location>
        <begin position="1"/>
        <end position="10"/>
    </location>
</feature>
<feature type="region of interest" description="Disordered" evidence="1">
    <location>
        <begin position="1"/>
        <end position="21"/>
    </location>
</feature>
<name>A0AAV4B5K8_9GAST</name>
<dbReference type="Proteomes" id="UP000735302">
    <property type="component" value="Unassembled WGS sequence"/>
</dbReference>